<keyword evidence="1" id="KW-0732">Signal</keyword>
<keyword evidence="3" id="KW-1185">Reference proteome</keyword>
<reference evidence="2 3" key="1">
    <citation type="submission" date="2021-06" db="EMBL/GenBank/DDBJ databases">
        <authorList>
            <person name="Palmer J.M."/>
        </authorList>
    </citation>
    <scope>NUCLEOTIDE SEQUENCE [LARGE SCALE GENOMIC DNA]</scope>
    <source>
        <strain evidence="3">if_2019</strain>
        <tissue evidence="2">Muscle</tissue>
    </source>
</reference>
<sequence>MRMKKSCFLQTFLIFIIKICSQRHILISVVAYLHISERIKYKEKTDVIENSQHNLVFSKTFQRRIKKLRCSLEMQYWSSQCDIWYVGQSLPLQQDEEKLKHSLSGRIRIHTCILNTYSLQAVKENNSPALLLI</sequence>
<comment type="caution">
    <text evidence="2">The sequence shown here is derived from an EMBL/GenBank/DDBJ whole genome shotgun (WGS) entry which is preliminary data.</text>
</comment>
<proteinExistence type="predicted"/>
<evidence type="ECO:0000313" key="3">
    <source>
        <dbReference type="Proteomes" id="UP001482620"/>
    </source>
</evidence>
<dbReference type="Proteomes" id="UP001482620">
    <property type="component" value="Unassembled WGS sequence"/>
</dbReference>
<dbReference type="EMBL" id="JAHRIQ010082305">
    <property type="protein sequence ID" value="MEQ2247955.1"/>
    <property type="molecule type" value="Genomic_DNA"/>
</dbReference>
<gene>
    <name evidence="2" type="ORF">ILYODFUR_014368</name>
</gene>
<evidence type="ECO:0000256" key="1">
    <source>
        <dbReference type="SAM" id="SignalP"/>
    </source>
</evidence>
<accession>A0ABV0UU73</accession>
<evidence type="ECO:0000313" key="2">
    <source>
        <dbReference type="EMBL" id="MEQ2247955.1"/>
    </source>
</evidence>
<feature type="chain" id="PRO_5046474578" evidence="1">
    <location>
        <begin position="22"/>
        <end position="133"/>
    </location>
</feature>
<feature type="signal peptide" evidence="1">
    <location>
        <begin position="1"/>
        <end position="21"/>
    </location>
</feature>
<name>A0ABV0UU73_9TELE</name>
<protein>
    <submittedName>
        <fullName evidence="2">Uncharacterized protein</fullName>
    </submittedName>
</protein>
<organism evidence="2 3">
    <name type="scientific">Ilyodon furcidens</name>
    <name type="common">goldbreast splitfin</name>
    <dbReference type="NCBI Taxonomy" id="33524"/>
    <lineage>
        <taxon>Eukaryota</taxon>
        <taxon>Metazoa</taxon>
        <taxon>Chordata</taxon>
        <taxon>Craniata</taxon>
        <taxon>Vertebrata</taxon>
        <taxon>Euteleostomi</taxon>
        <taxon>Actinopterygii</taxon>
        <taxon>Neopterygii</taxon>
        <taxon>Teleostei</taxon>
        <taxon>Neoteleostei</taxon>
        <taxon>Acanthomorphata</taxon>
        <taxon>Ovalentaria</taxon>
        <taxon>Atherinomorphae</taxon>
        <taxon>Cyprinodontiformes</taxon>
        <taxon>Goodeidae</taxon>
        <taxon>Ilyodon</taxon>
    </lineage>
</organism>